<dbReference type="GO" id="GO:0003743">
    <property type="term" value="F:translation initiation factor activity"/>
    <property type="evidence" value="ECO:0007669"/>
    <property type="project" value="UniProtKB-KW"/>
</dbReference>
<gene>
    <name evidence="3" type="ORF">C2E20_3001</name>
</gene>
<evidence type="ECO:0000256" key="2">
    <source>
        <dbReference type="SAM" id="Phobius"/>
    </source>
</evidence>
<protein>
    <submittedName>
        <fullName evidence="3">Translation initiation factor IF-3</fullName>
    </submittedName>
</protein>
<evidence type="ECO:0000313" key="3">
    <source>
        <dbReference type="EMBL" id="PSC73568.1"/>
    </source>
</evidence>
<organism evidence="3 4">
    <name type="scientific">Micractinium conductrix</name>
    <dbReference type="NCBI Taxonomy" id="554055"/>
    <lineage>
        <taxon>Eukaryota</taxon>
        <taxon>Viridiplantae</taxon>
        <taxon>Chlorophyta</taxon>
        <taxon>core chlorophytes</taxon>
        <taxon>Trebouxiophyceae</taxon>
        <taxon>Chlorellales</taxon>
        <taxon>Chlorellaceae</taxon>
        <taxon>Chlorella clade</taxon>
        <taxon>Micractinium</taxon>
    </lineage>
</organism>
<dbReference type="STRING" id="554055.A0A2P6VHL7"/>
<dbReference type="Proteomes" id="UP000239649">
    <property type="component" value="Unassembled WGS sequence"/>
</dbReference>
<evidence type="ECO:0000256" key="1">
    <source>
        <dbReference type="SAM" id="MobiDB-lite"/>
    </source>
</evidence>
<keyword evidence="2" id="KW-0472">Membrane</keyword>
<keyword evidence="3" id="KW-0396">Initiation factor</keyword>
<name>A0A2P6VHL7_9CHLO</name>
<evidence type="ECO:0000313" key="4">
    <source>
        <dbReference type="Proteomes" id="UP000239649"/>
    </source>
</evidence>
<dbReference type="OrthoDB" id="119121at2759"/>
<accession>A0A2P6VHL7</accession>
<keyword evidence="2" id="KW-1133">Transmembrane helix</keyword>
<dbReference type="AlphaFoldDB" id="A0A2P6VHL7"/>
<sequence>MPTRPRERRSSRGGLPATLPWVVALMLLAAVGWLQLSRYEAKLHELREAADDVLGGTSDAGASTHERPASNHLRQLSSSKRCAVQLEAQGVLPDVQGRWAGREGGAEGRSRGLQHGSDGAAVAALLSSRRRLYDAMESSLLDKGLALGATVTQGLALGDLFTRDADGALQPVLEALAVPVRAVLLPLRDQSAAGQLLRAAERHLVPLVGPHGLWLQDSNFYHSTIYHASTHTDPMPASVSQVDAEERAIRHVGARCCPLRVVLERVVATPSGVVVACWQVVGGTDVFELRRRLSEALPHASRQQIVKDRAILHITLARIVAAPRVDGDASGDGSGGDADDSGRRGARLVGRRAQPGERRGDGGGASDEEQRAAAEEAAVLLQAAVDGMTAELCGLQATMDELWFAEEFHKLALALHGRFAQRPVPLQCGDGGGGGGGERAAAH</sequence>
<keyword evidence="4" id="KW-1185">Reference proteome</keyword>
<keyword evidence="3" id="KW-0648">Protein biosynthesis</keyword>
<comment type="caution">
    <text evidence="3">The sequence shown here is derived from an EMBL/GenBank/DDBJ whole genome shotgun (WGS) entry which is preliminary data.</text>
</comment>
<proteinExistence type="predicted"/>
<reference evidence="3 4" key="1">
    <citation type="journal article" date="2018" name="Plant J.">
        <title>Genome sequences of Chlorella sorokiniana UTEX 1602 and Micractinium conductrix SAG 241.80: implications to maltose excretion by a green alga.</title>
        <authorList>
            <person name="Arriola M.B."/>
            <person name="Velmurugan N."/>
            <person name="Zhang Y."/>
            <person name="Plunkett M.H."/>
            <person name="Hondzo H."/>
            <person name="Barney B.M."/>
        </authorList>
    </citation>
    <scope>NUCLEOTIDE SEQUENCE [LARGE SCALE GENOMIC DNA]</scope>
    <source>
        <strain evidence="3 4">SAG 241.80</strain>
    </source>
</reference>
<feature type="transmembrane region" description="Helical" evidence="2">
    <location>
        <begin position="12"/>
        <end position="34"/>
    </location>
</feature>
<dbReference type="PANTHER" id="PTHR37204:SF1">
    <property type="entry name" value="TRANSMEMBRANE PROTEIN"/>
    <property type="match status" value="1"/>
</dbReference>
<keyword evidence="2" id="KW-0812">Transmembrane</keyword>
<dbReference type="PANTHER" id="PTHR37204">
    <property type="entry name" value="TRANSMEMBRANE PROTEIN"/>
    <property type="match status" value="1"/>
</dbReference>
<feature type="region of interest" description="Disordered" evidence="1">
    <location>
        <begin position="325"/>
        <end position="371"/>
    </location>
</feature>
<dbReference type="EMBL" id="LHPF02000006">
    <property type="protein sequence ID" value="PSC73568.1"/>
    <property type="molecule type" value="Genomic_DNA"/>
</dbReference>